<reference evidence="2 3" key="1">
    <citation type="submission" date="2017-11" db="EMBL/GenBank/DDBJ databases">
        <title>Genome-resolved metagenomics identifies genetic mobility, metabolic interactions, and unexpected diversity in perchlorate-reducing communities.</title>
        <authorList>
            <person name="Barnum T.P."/>
            <person name="Figueroa I.A."/>
            <person name="Carlstrom C.I."/>
            <person name="Lucas L.N."/>
            <person name="Engelbrektson A.L."/>
            <person name="Coates J.D."/>
        </authorList>
    </citation>
    <scope>NUCLEOTIDE SEQUENCE [LARGE SCALE GENOMIC DNA]</scope>
    <source>
        <strain evidence="2">BM706</strain>
    </source>
</reference>
<dbReference type="Gene3D" id="3.20.20.70">
    <property type="entry name" value="Aldolase class I"/>
    <property type="match status" value="1"/>
</dbReference>
<comment type="caution">
    <text evidence="2">The sequence shown here is derived from an EMBL/GenBank/DDBJ whole genome shotgun (WGS) entry which is preliminary data.</text>
</comment>
<dbReference type="InterPro" id="IPR013785">
    <property type="entry name" value="Aldolase_TIM"/>
</dbReference>
<sequence>MKDEDFRFSYIYGSYTTMTSMKEEDFEYIKENKLSPLYISVHTMDPKLRVKMLKNKNASKISEQLQILKDAKISMHAQIVVCPGYNDGKQLKY</sequence>
<proteinExistence type="predicted"/>
<organism evidence="2 3">
    <name type="scientific">Muiribacterium halophilum</name>
    <dbReference type="NCBI Taxonomy" id="2053465"/>
    <lineage>
        <taxon>Bacteria</taxon>
        <taxon>Candidatus Muiribacteriota</taxon>
        <taxon>Candidatus Muiribacteriia</taxon>
        <taxon>Candidatus Muiribacteriales</taxon>
        <taxon>Candidatus Muiribacteriaceae</taxon>
        <taxon>Candidatus Muiribacterium</taxon>
    </lineage>
</organism>
<dbReference type="InterPro" id="IPR045375">
    <property type="entry name" value="Put_radical_SAM-like_N"/>
</dbReference>
<evidence type="ECO:0000259" key="1">
    <source>
        <dbReference type="Pfam" id="PF19238"/>
    </source>
</evidence>
<evidence type="ECO:0000313" key="3">
    <source>
        <dbReference type="Proteomes" id="UP000234857"/>
    </source>
</evidence>
<feature type="domain" description="Putative radical SAM N-terminal" evidence="1">
    <location>
        <begin position="1"/>
        <end position="92"/>
    </location>
</feature>
<gene>
    <name evidence="2" type="ORF">C0601_03260</name>
</gene>
<dbReference type="EMBL" id="PKTG01000045">
    <property type="protein sequence ID" value="PLX18936.1"/>
    <property type="molecule type" value="Genomic_DNA"/>
</dbReference>
<name>A0A2N5ZJV5_MUIH1</name>
<evidence type="ECO:0000313" key="2">
    <source>
        <dbReference type="EMBL" id="PLX18936.1"/>
    </source>
</evidence>
<protein>
    <recommendedName>
        <fullName evidence="1">Putative radical SAM N-terminal domain-containing protein</fullName>
    </recommendedName>
</protein>
<dbReference type="Pfam" id="PF19238">
    <property type="entry name" value="Radical_SAM_2"/>
    <property type="match status" value="1"/>
</dbReference>
<dbReference type="SUPFAM" id="SSF102114">
    <property type="entry name" value="Radical SAM enzymes"/>
    <property type="match status" value="1"/>
</dbReference>
<dbReference type="InterPro" id="IPR058240">
    <property type="entry name" value="rSAM_sf"/>
</dbReference>
<dbReference type="AlphaFoldDB" id="A0A2N5ZJV5"/>
<accession>A0A2N5ZJV5</accession>
<dbReference type="Proteomes" id="UP000234857">
    <property type="component" value="Unassembled WGS sequence"/>
</dbReference>